<reference evidence="9 10" key="1">
    <citation type="submission" date="2021-02" db="EMBL/GenBank/DDBJ databases">
        <title>De Novo genome assembly of isolated myxobacteria.</title>
        <authorList>
            <person name="Stevens D.C."/>
        </authorList>
    </citation>
    <scope>NUCLEOTIDE SEQUENCE [LARGE SCALE GENOMIC DNA]</scope>
    <source>
        <strain evidence="10">SCPEA02</strain>
    </source>
</reference>
<feature type="transmembrane region" description="Helical" evidence="7">
    <location>
        <begin position="84"/>
        <end position="105"/>
    </location>
</feature>
<dbReference type="CDD" id="cd06173">
    <property type="entry name" value="MFS_MefA_like"/>
    <property type="match status" value="1"/>
</dbReference>
<protein>
    <submittedName>
        <fullName evidence="9">MFS transporter</fullName>
    </submittedName>
</protein>
<dbReference type="SUPFAM" id="SSF103473">
    <property type="entry name" value="MFS general substrate transporter"/>
    <property type="match status" value="1"/>
</dbReference>
<feature type="transmembrane region" description="Helical" evidence="7">
    <location>
        <begin position="178"/>
        <end position="197"/>
    </location>
</feature>
<evidence type="ECO:0000313" key="9">
    <source>
        <dbReference type="EMBL" id="QSQ19883.1"/>
    </source>
</evidence>
<keyword evidence="6 7" id="KW-0472">Membrane</keyword>
<feature type="transmembrane region" description="Helical" evidence="7">
    <location>
        <begin position="21"/>
        <end position="45"/>
    </location>
</feature>
<feature type="transmembrane region" description="Helical" evidence="7">
    <location>
        <begin position="260"/>
        <end position="283"/>
    </location>
</feature>
<evidence type="ECO:0000313" key="10">
    <source>
        <dbReference type="Proteomes" id="UP000662747"/>
    </source>
</evidence>
<dbReference type="InterPro" id="IPR010290">
    <property type="entry name" value="TM_effector"/>
</dbReference>
<evidence type="ECO:0000256" key="6">
    <source>
        <dbReference type="ARBA" id="ARBA00023136"/>
    </source>
</evidence>
<name>A0ABX7NUT6_9BACT</name>
<dbReference type="Gene3D" id="1.20.1250.20">
    <property type="entry name" value="MFS general substrate transporter like domains"/>
    <property type="match status" value="1"/>
</dbReference>
<keyword evidence="3" id="KW-1003">Cell membrane</keyword>
<dbReference type="PANTHER" id="PTHR23513:SF6">
    <property type="entry name" value="MAJOR FACILITATOR SUPERFAMILY ASSOCIATED DOMAIN-CONTAINING PROTEIN"/>
    <property type="match status" value="1"/>
</dbReference>
<feature type="transmembrane region" description="Helical" evidence="7">
    <location>
        <begin position="228"/>
        <end position="254"/>
    </location>
</feature>
<dbReference type="Proteomes" id="UP000662747">
    <property type="component" value="Chromosome"/>
</dbReference>
<organism evidence="9 10">
    <name type="scientific">Pyxidicoccus parkwayensis</name>
    <dbReference type="NCBI Taxonomy" id="2813578"/>
    <lineage>
        <taxon>Bacteria</taxon>
        <taxon>Pseudomonadati</taxon>
        <taxon>Myxococcota</taxon>
        <taxon>Myxococcia</taxon>
        <taxon>Myxococcales</taxon>
        <taxon>Cystobacterineae</taxon>
        <taxon>Myxococcaceae</taxon>
        <taxon>Pyxidicoccus</taxon>
    </lineage>
</organism>
<dbReference type="PANTHER" id="PTHR23513">
    <property type="entry name" value="INTEGRAL MEMBRANE EFFLUX PROTEIN-RELATED"/>
    <property type="match status" value="1"/>
</dbReference>
<keyword evidence="4 7" id="KW-0812">Transmembrane</keyword>
<feature type="transmembrane region" description="Helical" evidence="7">
    <location>
        <begin position="380"/>
        <end position="399"/>
    </location>
</feature>
<feature type="transmembrane region" description="Helical" evidence="7">
    <location>
        <begin position="349"/>
        <end position="368"/>
    </location>
</feature>
<evidence type="ECO:0000256" key="5">
    <source>
        <dbReference type="ARBA" id="ARBA00022989"/>
    </source>
</evidence>
<dbReference type="InterPro" id="IPR036259">
    <property type="entry name" value="MFS_trans_sf"/>
</dbReference>
<evidence type="ECO:0000259" key="8">
    <source>
        <dbReference type="PROSITE" id="PS50850"/>
    </source>
</evidence>
<accession>A0ABX7NUT6</accession>
<evidence type="ECO:0000256" key="4">
    <source>
        <dbReference type="ARBA" id="ARBA00022692"/>
    </source>
</evidence>
<sequence length="412" mass="43009">MTARRLSSLPSFRAFGHRDFVAVWCGALVSNIGTWMEVLALGVYVTAVTGKAGWTGGIAALTYLPSVALSPLGGALADRFDRRLFIAACNLAQVVLAVTLTALAFTDHLSVPAVAVISFLNGCVHVLVMPAYTALITGLVPQEDLHSAMSLTSMQFNLGRIVGPMLAAPLLAVGGVGWVFLLNAVSFLAVLAAVLSVRPQRRPASAPPSRGLWADIAEGARVSRRDPAIWLALVGTFTLALFVSPFIGLVPVFALKVFGLGAAAASGIVSMQGVGALVASVLVGSLVERWGRQRLLDVSLLLMGPVAAAFWLSPTLPVAMGTMLVLGAVYMVALTGLGTRCQERAPRELAARVSSFAAVLLNVGYSLGVWLQGALMDHVGVRPVTATAAVLFLGVAVVLRAQRPREVGVPET</sequence>
<dbReference type="PROSITE" id="PS50850">
    <property type="entry name" value="MFS"/>
    <property type="match status" value="1"/>
</dbReference>
<gene>
    <name evidence="9" type="ORF">JY651_31965</name>
</gene>
<dbReference type="InterPro" id="IPR020846">
    <property type="entry name" value="MFS_dom"/>
</dbReference>
<evidence type="ECO:0000256" key="2">
    <source>
        <dbReference type="ARBA" id="ARBA00022448"/>
    </source>
</evidence>
<dbReference type="EMBL" id="CP071090">
    <property type="protein sequence ID" value="QSQ19883.1"/>
    <property type="molecule type" value="Genomic_DNA"/>
</dbReference>
<dbReference type="Pfam" id="PF05977">
    <property type="entry name" value="MFS_3"/>
    <property type="match status" value="1"/>
</dbReference>
<comment type="subcellular location">
    <subcellularLocation>
        <location evidence="1">Cell membrane</location>
        <topology evidence="1">Multi-pass membrane protein</topology>
    </subcellularLocation>
</comment>
<feature type="transmembrane region" description="Helical" evidence="7">
    <location>
        <begin position="57"/>
        <end position="77"/>
    </location>
</feature>
<proteinExistence type="predicted"/>
<dbReference type="RefSeq" id="WP_206721464.1">
    <property type="nucleotide sequence ID" value="NZ_CP071090.1"/>
</dbReference>
<evidence type="ECO:0000256" key="1">
    <source>
        <dbReference type="ARBA" id="ARBA00004651"/>
    </source>
</evidence>
<feature type="transmembrane region" description="Helical" evidence="7">
    <location>
        <begin position="318"/>
        <end position="337"/>
    </location>
</feature>
<keyword evidence="5 7" id="KW-1133">Transmembrane helix</keyword>
<feature type="domain" description="Major facilitator superfamily (MFS) profile" evidence="8">
    <location>
        <begin position="19"/>
        <end position="406"/>
    </location>
</feature>
<keyword evidence="2" id="KW-0813">Transport</keyword>
<evidence type="ECO:0000256" key="7">
    <source>
        <dbReference type="SAM" id="Phobius"/>
    </source>
</evidence>
<evidence type="ECO:0000256" key="3">
    <source>
        <dbReference type="ARBA" id="ARBA00022475"/>
    </source>
</evidence>
<feature type="transmembrane region" description="Helical" evidence="7">
    <location>
        <begin position="295"/>
        <end position="312"/>
    </location>
</feature>
<keyword evidence="10" id="KW-1185">Reference proteome</keyword>